<sequence>MLHDLSDISTDDHDTASIASRDNQTGQLTPEQTASDFEGEQDKIEGMTLSPDVAVKSKSSDTSQHLRRRHLTRNLYNTRRCFWVWCFRVYSLPPSDHTAPFSTMSAPNPFVPKLVGIYWSRTFLRE</sequence>
<feature type="region of interest" description="Disordered" evidence="1">
    <location>
        <begin position="1"/>
        <end position="64"/>
    </location>
</feature>
<reference evidence="2 3" key="1">
    <citation type="submission" date="2016-06" db="EMBL/GenBank/DDBJ databases">
        <authorList>
            <person name="Kjaerup R.B."/>
            <person name="Dalgaard T.S."/>
            <person name="Juul-Madsen H.R."/>
        </authorList>
    </citation>
    <scope>NUCLEOTIDE SEQUENCE [LARGE SCALE GENOMIC DNA]</scope>
</reference>
<dbReference type="Proteomes" id="UP000215127">
    <property type="component" value="Chromosome 17"/>
</dbReference>
<dbReference type="AlphaFoldDB" id="A0A1X7SA69"/>
<protein>
    <submittedName>
        <fullName evidence="2">Uncharacterized protein</fullName>
    </submittedName>
</protein>
<feature type="compositionally biased region" description="Basic and acidic residues" evidence="1">
    <location>
        <begin position="1"/>
        <end position="15"/>
    </location>
</feature>
<dbReference type="EMBL" id="LT853706">
    <property type="protein sequence ID" value="SMQ56440.1"/>
    <property type="molecule type" value="Genomic_DNA"/>
</dbReference>
<keyword evidence="3" id="KW-1185">Reference proteome</keyword>
<organism evidence="2 3">
    <name type="scientific">Zymoseptoria tritici (strain ST99CH_3D7)</name>
    <dbReference type="NCBI Taxonomy" id="1276538"/>
    <lineage>
        <taxon>Eukaryota</taxon>
        <taxon>Fungi</taxon>
        <taxon>Dikarya</taxon>
        <taxon>Ascomycota</taxon>
        <taxon>Pezizomycotina</taxon>
        <taxon>Dothideomycetes</taxon>
        <taxon>Dothideomycetidae</taxon>
        <taxon>Mycosphaerellales</taxon>
        <taxon>Mycosphaerellaceae</taxon>
        <taxon>Zymoseptoria</taxon>
    </lineage>
</organism>
<name>A0A1X7SA69_ZYMT9</name>
<evidence type="ECO:0000256" key="1">
    <source>
        <dbReference type="SAM" id="MobiDB-lite"/>
    </source>
</evidence>
<evidence type="ECO:0000313" key="2">
    <source>
        <dbReference type="EMBL" id="SMQ56440.1"/>
    </source>
</evidence>
<proteinExistence type="predicted"/>
<accession>A0A1X7SA69</accession>
<gene>
    <name evidence="2" type="ORF">ZT3D7_G11595</name>
</gene>
<evidence type="ECO:0000313" key="3">
    <source>
        <dbReference type="Proteomes" id="UP000215127"/>
    </source>
</evidence>
<feature type="compositionally biased region" description="Polar residues" evidence="1">
    <location>
        <begin position="17"/>
        <end position="35"/>
    </location>
</feature>